<dbReference type="PANTHER" id="PTHR22166">
    <property type="entry name" value="ENDOPLASMIC RETICULUM JUNCTION FORMATION PROTEIN LUNAPARK"/>
    <property type="match status" value="1"/>
</dbReference>
<dbReference type="InterPro" id="IPR040115">
    <property type="entry name" value="Lnp"/>
</dbReference>
<dbReference type="PANTHER" id="PTHR22166:SF12">
    <property type="entry name" value="ENDOPLASMIC RETICULUM JUNCTION FORMATION PROTEIN LUNAPARK"/>
    <property type="match status" value="1"/>
</dbReference>
<feature type="compositionally biased region" description="Basic and acidic residues" evidence="2">
    <location>
        <begin position="321"/>
        <end position="330"/>
    </location>
</feature>
<protein>
    <recommendedName>
        <fullName evidence="1">Endoplasmic reticulum junction formation protein lunapark</fullName>
    </recommendedName>
</protein>
<keyword evidence="1" id="KW-0479">Metal-binding</keyword>
<dbReference type="EMBL" id="JBBJBU010000006">
    <property type="protein sequence ID" value="KAK7205190.1"/>
    <property type="molecule type" value="Genomic_DNA"/>
</dbReference>
<dbReference type="Proteomes" id="UP001498771">
    <property type="component" value="Unassembled WGS sequence"/>
</dbReference>
<feature type="region of interest" description="Disordered" evidence="2">
    <location>
        <begin position="268"/>
        <end position="337"/>
    </location>
</feature>
<feature type="compositionally biased region" description="Acidic residues" evidence="2">
    <location>
        <begin position="277"/>
        <end position="296"/>
    </location>
</feature>
<evidence type="ECO:0000256" key="2">
    <source>
        <dbReference type="SAM" id="MobiDB-lite"/>
    </source>
</evidence>
<gene>
    <name evidence="4" type="ORF">BZA70DRAFT_279280</name>
</gene>
<comment type="caution">
    <text evidence="1">Lacks conserved residue(s) required for the propagation of feature annotation.</text>
</comment>
<evidence type="ECO:0000313" key="5">
    <source>
        <dbReference type="Proteomes" id="UP001498771"/>
    </source>
</evidence>
<name>A0ABR1F5R6_9ASCO</name>
<proteinExistence type="inferred from homology"/>
<evidence type="ECO:0000259" key="3">
    <source>
        <dbReference type="Pfam" id="PF10058"/>
    </source>
</evidence>
<keyword evidence="1" id="KW-0812">Transmembrane</keyword>
<dbReference type="GeneID" id="90038262"/>
<keyword evidence="1" id="KW-0472">Membrane</keyword>
<feature type="transmembrane region" description="Helical" evidence="1">
    <location>
        <begin position="42"/>
        <end position="64"/>
    </location>
</feature>
<accession>A0ABR1F5R6</accession>
<dbReference type="Pfam" id="PF10058">
    <property type="entry name" value="Zn_ribbon_10"/>
    <property type="match status" value="1"/>
</dbReference>
<dbReference type="InterPro" id="IPR019273">
    <property type="entry name" value="Lunapark_Znf"/>
</dbReference>
<feature type="region of interest" description="Disordered" evidence="2">
    <location>
        <begin position="140"/>
        <end position="168"/>
    </location>
</feature>
<comment type="caution">
    <text evidence="4">The sequence shown here is derived from an EMBL/GenBank/DDBJ whole genome shotgun (WGS) entry which is preliminary data.</text>
</comment>
<keyword evidence="1" id="KW-0862">Zinc</keyword>
<feature type="compositionally biased region" description="Basic and acidic residues" evidence="2">
    <location>
        <begin position="140"/>
        <end position="159"/>
    </location>
</feature>
<comment type="domain">
    <text evidence="1">The C4-type zinc finger motif is necessary both for its ER three-way tubular junction localization and formation.</text>
</comment>
<evidence type="ECO:0000256" key="1">
    <source>
        <dbReference type="RuleBase" id="RU367073"/>
    </source>
</evidence>
<reference evidence="4 5" key="1">
    <citation type="submission" date="2024-03" db="EMBL/GenBank/DDBJ databases">
        <title>Genome-scale model development and genomic sequencing of the oleaginous clade Lipomyces.</title>
        <authorList>
            <consortium name="Lawrence Berkeley National Laboratory"/>
            <person name="Czajka J.J."/>
            <person name="Han Y."/>
            <person name="Kim J."/>
            <person name="Mondo S.J."/>
            <person name="Hofstad B.A."/>
            <person name="Robles A."/>
            <person name="Haridas S."/>
            <person name="Riley R."/>
            <person name="LaButti K."/>
            <person name="Pangilinan J."/>
            <person name="Andreopoulos W."/>
            <person name="Lipzen A."/>
            <person name="Yan J."/>
            <person name="Wang M."/>
            <person name="Ng V."/>
            <person name="Grigoriev I.V."/>
            <person name="Spatafora J.W."/>
            <person name="Magnuson J.K."/>
            <person name="Baker S.E."/>
            <person name="Pomraning K.R."/>
        </authorList>
    </citation>
    <scope>NUCLEOTIDE SEQUENCE [LARGE SCALE GENOMIC DNA]</scope>
    <source>
        <strain evidence="4 5">Phaff 52-87</strain>
    </source>
</reference>
<sequence>MWPFKRRSPSPSSYEKILDTLASKIRKSESKIHSLRLSQRRLVGLLTLYSLLLYLAFLVYVALSNRYREPWMVFHALAAPVLIWLTRRLITAVYTRLLKREDSNLQVLRASQKAKIEELKSSMKYYTTKSLIDRFEADSKTDSDSKKDAKTRGRSKQKDLPAAPVDPVPAGEEFFDESQLLQQQELQQQLNQMQYTSNLRQLPATTYEPRDPKWYDRILDVIVGEDEMSPRNRYALLCSRCGTHNGLAPPGQEPSEVRYRCPVCGQWNPEKENAGDDDKEALEDEDAEEKIEESETVAEIKEADSVPSTKKTTKRRAGKSKSSEDQDEPKATTTGLE</sequence>
<keyword evidence="1" id="KW-0256">Endoplasmic reticulum</keyword>
<keyword evidence="5" id="KW-1185">Reference proteome</keyword>
<feature type="domain" description="Lunapark zinc ribbon" evidence="3">
    <location>
        <begin position="214"/>
        <end position="268"/>
    </location>
</feature>
<organism evidence="4 5">
    <name type="scientific">Myxozyma melibiosi</name>
    <dbReference type="NCBI Taxonomy" id="54550"/>
    <lineage>
        <taxon>Eukaryota</taxon>
        <taxon>Fungi</taxon>
        <taxon>Dikarya</taxon>
        <taxon>Ascomycota</taxon>
        <taxon>Saccharomycotina</taxon>
        <taxon>Lipomycetes</taxon>
        <taxon>Lipomycetales</taxon>
        <taxon>Lipomycetaceae</taxon>
        <taxon>Myxozyma</taxon>
    </lineage>
</organism>
<keyword evidence="1" id="KW-1133">Transmembrane helix</keyword>
<keyword evidence="1" id="KW-0863">Zinc-finger</keyword>
<comment type="similarity">
    <text evidence="1">Belongs to the lunapark family.</text>
</comment>
<comment type="subcellular location">
    <subcellularLocation>
        <location evidence="1">Endoplasmic reticulum membrane</location>
        <topology evidence="1">Multi-pass membrane protein</topology>
    </subcellularLocation>
</comment>
<evidence type="ECO:0000313" key="4">
    <source>
        <dbReference type="EMBL" id="KAK7205190.1"/>
    </source>
</evidence>
<dbReference type="RefSeq" id="XP_064768223.1">
    <property type="nucleotide sequence ID" value="XM_064912750.1"/>
</dbReference>
<comment type="function">
    <text evidence="1">Plays a role in determining ER morphology.</text>
</comment>